<evidence type="ECO:0000313" key="2">
    <source>
        <dbReference type="Proteomes" id="UP000664859"/>
    </source>
</evidence>
<gene>
    <name evidence="1" type="ORF">JKP88DRAFT_177055</name>
</gene>
<accession>A0A835ZBZ5</accession>
<dbReference type="OrthoDB" id="47990at2759"/>
<dbReference type="Proteomes" id="UP000664859">
    <property type="component" value="Unassembled WGS sequence"/>
</dbReference>
<keyword evidence="2" id="KW-1185">Reference proteome</keyword>
<comment type="caution">
    <text evidence="1">The sequence shown here is derived from an EMBL/GenBank/DDBJ whole genome shotgun (WGS) entry which is preliminary data.</text>
</comment>
<name>A0A835ZBZ5_9STRA</name>
<proteinExistence type="predicted"/>
<dbReference type="AlphaFoldDB" id="A0A835ZBZ5"/>
<reference evidence="1" key="1">
    <citation type="submission" date="2021-02" db="EMBL/GenBank/DDBJ databases">
        <title>First Annotated Genome of the Yellow-green Alga Tribonema minus.</title>
        <authorList>
            <person name="Mahan K.M."/>
        </authorList>
    </citation>
    <scope>NUCLEOTIDE SEQUENCE</scope>
    <source>
        <strain evidence="1">UTEX B ZZ1240</strain>
    </source>
</reference>
<protein>
    <submittedName>
        <fullName evidence="1">Uncharacterized protein</fullName>
    </submittedName>
</protein>
<sequence>MRRGRGEGAVRCAAELAMKSFADLVRRLGIICLEDSVLHPALPLLTWLMAAAGKGYIPPEPAVAACLAVVHEVSGCTLTVKHGLMYAVT</sequence>
<dbReference type="EMBL" id="JAFCMP010000052">
    <property type="protein sequence ID" value="KAG5189367.1"/>
    <property type="molecule type" value="Genomic_DNA"/>
</dbReference>
<organism evidence="1 2">
    <name type="scientific">Tribonema minus</name>
    <dbReference type="NCBI Taxonomy" id="303371"/>
    <lineage>
        <taxon>Eukaryota</taxon>
        <taxon>Sar</taxon>
        <taxon>Stramenopiles</taxon>
        <taxon>Ochrophyta</taxon>
        <taxon>PX clade</taxon>
        <taxon>Xanthophyceae</taxon>
        <taxon>Tribonematales</taxon>
        <taxon>Tribonemataceae</taxon>
        <taxon>Tribonema</taxon>
    </lineage>
</organism>
<evidence type="ECO:0000313" key="1">
    <source>
        <dbReference type="EMBL" id="KAG5189367.1"/>
    </source>
</evidence>